<reference evidence="2 3" key="1">
    <citation type="submission" date="2019-07" db="EMBL/GenBank/DDBJ databases">
        <authorList>
            <person name="Park Y.J."/>
            <person name="Jeong S.E."/>
            <person name="Jung H.S."/>
        </authorList>
    </citation>
    <scope>NUCLEOTIDE SEQUENCE [LARGE SCALE GENOMIC DNA]</scope>
    <source>
        <strain evidence="3">P16(2019)</strain>
    </source>
</reference>
<keyword evidence="1" id="KW-0812">Transmembrane</keyword>
<feature type="transmembrane region" description="Helical" evidence="1">
    <location>
        <begin position="59"/>
        <end position="78"/>
    </location>
</feature>
<comment type="caution">
    <text evidence="2">The sequence shown here is derived from an EMBL/GenBank/DDBJ whole genome shotgun (WGS) entry which is preliminary data.</text>
</comment>
<keyword evidence="3" id="KW-1185">Reference proteome</keyword>
<dbReference type="RefSeq" id="WP_143848364.1">
    <property type="nucleotide sequence ID" value="NZ_VLXZ01000004.1"/>
</dbReference>
<sequence length="135" mass="16002">MKIHKQLSKILKEESSSLRKKHYKSFIDIEVECDLASLDTINKLLRLAEADKAFQSQSVFGHMAAFIAITFTIISFIFNISNKDFTEMGLFLFLFILLIVLILYISFRLEFRRINNYKATSYFIEYLRQQKELRK</sequence>
<dbReference type="AlphaFoldDB" id="A0A554A0A8"/>
<dbReference type="Proteomes" id="UP000318521">
    <property type="component" value="Unassembled WGS sequence"/>
</dbReference>
<proteinExistence type="predicted"/>
<evidence type="ECO:0000256" key="1">
    <source>
        <dbReference type="SAM" id="Phobius"/>
    </source>
</evidence>
<dbReference type="EMBL" id="VLXZ01000004">
    <property type="protein sequence ID" value="TSB47134.1"/>
    <property type="molecule type" value="Genomic_DNA"/>
</dbReference>
<keyword evidence="1" id="KW-1133">Transmembrane helix</keyword>
<evidence type="ECO:0000313" key="2">
    <source>
        <dbReference type="EMBL" id="TSB47134.1"/>
    </source>
</evidence>
<gene>
    <name evidence="2" type="ORF">FN960_08980</name>
</gene>
<organism evidence="2 3">
    <name type="scientific">Alkalicoccobacillus porphyridii</name>
    <dbReference type="NCBI Taxonomy" id="2597270"/>
    <lineage>
        <taxon>Bacteria</taxon>
        <taxon>Bacillati</taxon>
        <taxon>Bacillota</taxon>
        <taxon>Bacilli</taxon>
        <taxon>Bacillales</taxon>
        <taxon>Bacillaceae</taxon>
        <taxon>Alkalicoccobacillus</taxon>
    </lineage>
</organism>
<protein>
    <submittedName>
        <fullName evidence="2">Uncharacterized protein</fullName>
    </submittedName>
</protein>
<keyword evidence="1" id="KW-0472">Membrane</keyword>
<name>A0A554A0A8_9BACI</name>
<feature type="transmembrane region" description="Helical" evidence="1">
    <location>
        <begin position="90"/>
        <end position="107"/>
    </location>
</feature>
<evidence type="ECO:0000313" key="3">
    <source>
        <dbReference type="Proteomes" id="UP000318521"/>
    </source>
</evidence>
<accession>A0A554A0A8</accession>